<dbReference type="EMBL" id="KN831796">
    <property type="protein sequence ID" value="KIM37598.1"/>
    <property type="molecule type" value="Genomic_DNA"/>
</dbReference>
<organism evidence="2 3">
    <name type="scientific">Hebeloma cylindrosporum</name>
    <dbReference type="NCBI Taxonomy" id="76867"/>
    <lineage>
        <taxon>Eukaryota</taxon>
        <taxon>Fungi</taxon>
        <taxon>Dikarya</taxon>
        <taxon>Basidiomycota</taxon>
        <taxon>Agaricomycotina</taxon>
        <taxon>Agaricomycetes</taxon>
        <taxon>Agaricomycetidae</taxon>
        <taxon>Agaricales</taxon>
        <taxon>Agaricineae</taxon>
        <taxon>Hymenogastraceae</taxon>
        <taxon>Hebeloma</taxon>
    </lineage>
</organism>
<gene>
    <name evidence="2" type="ORF">M413DRAFT_448395</name>
</gene>
<reference evidence="2 3" key="1">
    <citation type="submission" date="2014-04" db="EMBL/GenBank/DDBJ databases">
        <authorList>
            <consortium name="DOE Joint Genome Institute"/>
            <person name="Kuo A."/>
            <person name="Gay G."/>
            <person name="Dore J."/>
            <person name="Kohler A."/>
            <person name="Nagy L.G."/>
            <person name="Floudas D."/>
            <person name="Copeland A."/>
            <person name="Barry K.W."/>
            <person name="Cichocki N."/>
            <person name="Veneault-Fourrey C."/>
            <person name="LaButti K."/>
            <person name="Lindquist E.A."/>
            <person name="Lipzen A."/>
            <person name="Lundell T."/>
            <person name="Morin E."/>
            <person name="Murat C."/>
            <person name="Sun H."/>
            <person name="Tunlid A."/>
            <person name="Henrissat B."/>
            <person name="Grigoriev I.V."/>
            <person name="Hibbett D.S."/>
            <person name="Martin F."/>
            <person name="Nordberg H.P."/>
            <person name="Cantor M.N."/>
            <person name="Hua S.X."/>
        </authorList>
    </citation>
    <scope>NUCLEOTIDE SEQUENCE [LARGE SCALE GENOMIC DNA]</scope>
    <source>
        <strain evidence="3">h7</strain>
    </source>
</reference>
<proteinExistence type="predicted"/>
<accession>A0A0C2XIH9</accession>
<name>A0A0C2XIH9_HEBCY</name>
<dbReference type="HOGENOM" id="CLU_2250474_0_0_1"/>
<sequence>MLLANNWQWCTEHLETFLFSRRRDLMISSKLLLRHCENAIWNGEYAIVGKKWSNCQTPSRSPIGQRFKIMPSSRHRSSREDSPGGTTVGKDLDPPITVLEGAIS</sequence>
<keyword evidence="3" id="KW-1185">Reference proteome</keyword>
<evidence type="ECO:0000313" key="2">
    <source>
        <dbReference type="EMBL" id="KIM37598.1"/>
    </source>
</evidence>
<protein>
    <submittedName>
        <fullName evidence="2">Uncharacterized protein</fullName>
    </submittedName>
</protein>
<reference evidence="3" key="2">
    <citation type="submission" date="2015-01" db="EMBL/GenBank/DDBJ databases">
        <title>Evolutionary Origins and Diversification of the Mycorrhizal Mutualists.</title>
        <authorList>
            <consortium name="DOE Joint Genome Institute"/>
            <consortium name="Mycorrhizal Genomics Consortium"/>
            <person name="Kohler A."/>
            <person name="Kuo A."/>
            <person name="Nagy L.G."/>
            <person name="Floudas D."/>
            <person name="Copeland A."/>
            <person name="Barry K.W."/>
            <person name="Cichocki N."/>
            <person name="Veneault-Fourrey C."/>
            <person name="LaButti K."/>
            <person name="Lindquist E.A."/>
            <person name="Lipzen A."/>
            <person name="Lundell T."/>
            <person name="Morin E."/>
            <person name="Murat C."/>
            <person name="Riley R."/>
            <person name="Ohm R."/>
            <person name="Sun H."/>
            <person name="Tunlid A."/>
            <person name="Henrissat B."/>
            <person name="Grigoriev I.V."/>
            <person name="Hibbett D.S."/>
            <person name="Martin F."/>
        </authorList>
    </citation>
    <scope>NUCLEOTIDE SEQUENCE [LARGE SCALE GENOMIC DNA]</scope>
    <source>
        <strain evidence="3">h7</strain>
    </source>
</reference>
<evidence type="ECO:0000256" key="1">
    <source>
        <dbReference type="SAM" id="MobiDB-lite"/>
    </source>
</evidence>
<feature type="region of interest" description="Disordered" evidence="1">
    <location>
        <begin position="58"/>
        <end position="104"/>
    </location>
</feature>
<dbReference type="Proteomes" id="UP000053424">
    <property type="component" value="Unassembled WGS sequence"/>
</dbReference>
<dbReference type="AlphaFoldDB" id="A0A0C2XIH9"/>
<evidence type="ECO:0000313" key="3">
    <source>
        <dbReference type="Proteomes" id="UP000053424"/>
    </source>
</evidence>